<feature type="domain" description="HTH lacI-type" evidence="4">
    <location>
        <begin position="13"/>
        <end position="67"/>
    </location>
</feature>
<dbReference type="Gene3D" id="3.40.50.2300">
    <property type="match status" value="2"/>
</dbReference>
<dbReference type="CDD" id="cd01392">
    <property type="entry name" value="HTH_LacI"/>
    <property type="match status" value="1"/>
</dbReference>
<organism evidence="5 6">
    <name type="scientific">Sandaracinobacteroides saxicola</name>
    <dbReference type="NCBI Taxonomy" id="2759707"/>
    <lineage>
        <taxon>Bacteria</taxon>
        <taxon>Pseudomonadati</taxon>
        <taxon>Pseudomonadota</taxon>
        <taxon>Alphaproteobacteria</taxon>
        <taxon>Sphingomonadales</taxon>
        <taxon>Sphingosinicellaceae</taxon>
        <taxon>Sandaracinobacteroides</taxon>
    </lineage>
</organism>
<dbReference type="KEGG" id="sand:H3309_06310"/>
<dbReference type="Pfam" id="PF00356">
    <property type="entry name" value="LacI"/>
    <property type="match status" value="1"/>
</dbReference>
<sequence length="342" mass="36531">MTDASDPSPRRLRNIAELARIAGVSAGTVSRALSGTGLISPVTRDRIRALAAAHDFTPNALARNLRIRRTGAIAVVIPLGHEVGQHLSDPFFMTMLGGLADALTERGYDLLLSRVIPKDDGWLDRIVDSGRVDGVLVIGQSDQAEALDRVAARYRPLVAWGGHRPGQRHCSVGSDNRHGGALAATHLIERGCRRIAFFGDPRALEFRQRLEGCRAALAAAGMAQDVIVFPAHLMAEEAHADVSAFLHRESARPDGIVAASDVVALATLRALALAGVAVPEDVRVVGHDDLPLARQALPPLTTVRQDFATGAAQLVSLLLRRIAGEETESVVMTPELVVRRSS</sequence>
<keyword evidence="1" id="KW-0805">Transcription regulation</keyword>
<evidence type="ECO:0000313" key="6">
    <source>
        <dbReference type="Proteomes" id="UP000515292"/>
    </source>
</evidence>
<keyword evidence="2" id="KW-0238">DNA-binding</keyword>
<dbReference type="Pfam" id="PF13377">
    <property type="entry name" value="Peripla_BP_3"/>
    <property type="match status" value="1"/>
</dbReference>
<dbReference type="AlphaFoldDB" id="A0A7G5IL29"/>
<evidence type="ECO:0000259" key="4">
    <source>
        <dbReference type="PROSITE" id="PS50932"/>
    </source>
</evidence>
<keyword evidence="3" id="KW-0804">Transcription</keyword>
<dbReference type="SMART" id="SM00354">
    <property type="entry name" value="HTH_LACI"/>
    <property type="match status" value="1"/>
</dbReference>
<dbReference type="PANTHER" id="PTHR30146:SF120">
    <property type="entry name" value="ALANINE RACEMASE"/>
    <property type="match status" value="1"/>
</dbReference>
<dbReference type="InterPro" id="IPR000843">
    <property type="entry name" value="HTH_LacI"/>
</dbReference>
<dbReference type="GO" id="GO:0003700">
    <property type="term" value="F:DNA-binding transcription factor activity"/>
    <property type="evidence" value="ECO:0007669"/>
    <property type="project" value="TreeGrafter"/>
</dbReference>
<dbReference type="RefSeq" id="WP_182297894.1">
    <property type="nucleotide sequence ID" value="NZ_CP059851.1"/>
</dbReference>
<dbReference type="Proteomes" id="UP000515292">
    <property type="component" value="Chromosome"/>
</dbReference>
<dbReference type="PROSITE" id="PS50932">
    <property type="entry name" value="HTH_LACI_2"/>
    <property type="match status" value="1"/>
</dbReference>
<evidence type="ECO:0000256" key="2">
    <source>
        <dbReference type="ARBA" id="ARBA00023125"/>
    </source>
</evidence>
<accession>A0A7G5IL29</accession>
<evidence type="ECO:0000256" key="1">
    <source>
        <dbReference type="ARBA" id="ARBA00023015"/>
    </source>
</evidence>
<keyword evidence="6" id="KW-1185">Reference proteome</keyword>
<evidence type="ECO:0000313" key="5">
    <source>
        <dbReference type="EMBL" id="QMW24071.1"/>
    </source>
</evidence>
<name>A0A7G5IL29_9SPHN</name>
<dbReference type="PROSITE" id="PS00356">
    <property type="entry name" value="HTH_LACI_1"/>
    <property type="match status" value="1"/>
</dbReference>
<dbReference type="InterPro" id="IPR028082">
    <property type="entry name" value="Peripla_BP_I"/>
</dbReference>
<evidence type="ECO:0000256" key="3">
    <source>
        <dbReference type="ARBA" id="ARBA00023163"/>
    </source>
</evidence>
<reference evidence="5 6" key="1">
    <citation type="submission" date="2020-07" db="EMBL/GenBank/DDBJ databases">
        <title>Complete genome sequence for Sandaracinobacter sp. M6.</title>
        <authorList>
            <person name="Tang Y."/>
            <person name="Liu Q."/>
            <person name="Guo Z."/>
            <person name="Lei P."/>
            <person name="Huang B."/>
        </authorList>
    </citation>
    <scope>NUCLEOTIDE SEQUENCE [LARGE SCALE GENOMIC DNA]</scope>
    <source>
        <strain evidence="5 6">M6</strain>
    </source>
</reference>
<protein>
    <submittedName>
        <fullName evidence="5">Substrate-binding domain-containing protein</fullName>
    </submittedName>
</protein>
<dbReference type="EMBL" id="CP059851">
    <property type="protein sequence ID" value="QMW24071.1"/>
    <property type="molecule type" value="Genomic_DNA"/>
</dbReference>
<dbReference type="PANTHER" id="PTHR30146">
    <property type="entry name" value="LACI-RELATED TRANSCRIPTIONAL REPRESSOR"/>
    <property type="match status" value="1"/>
</dbReference>
<dbReference type="InterPro" id="IPR010982">
    <property type="entry name" value="Lambda_DNA-bd_dom_sf"/>
</dbReference>
<dbReference type="SUPFAM" id="SSF53822">
    <property type="entry name" value="Periplasmic binding protein-like I"/>
    <property type="match status" value="1"/>
</dbReference>
<proteinExistence type="predicted"/>
<dbReference type="SUPFAM" id="SSF47413">
    <property type="entry name" value="lambda repressor-like DNA-binding domains"/>
    <property type="match status" value="1"/>
</dbReference>
<dbReference type="InterPro" id="IPR046335">
    <property type="entry name" value="LacI/GalR-like_sensor"/>
</dbReference>
<dbReference type="Gene3D" id="1.10.260.40">
    <property type="entry name" value="lambda repressor-like DNA-binding domains"/>
    <property type="match status" value="1"/>
</dbReference>
<dbReference type="GO" id="GO:0000976">
    <property type="term" value="F:transcription cis-regulatory region binding"/>
    <property type="evidence" value="ECO:0007669"/>
    <property type="project" value="TreeGrafter"/>
</dbReference>
<gene>
    <name evidence="5" type="ORF">H3309_06310</name>
</gene>